<keyword evidence="4" id="KW-1185">Reference proteome</keyword>
<dbReference type="GO" id="GO:0004609">
    <property type="term" value="F:phosphatidylserine decarboxylase activity"/>
    <property type="evidence" value="ECO:0007669"/>
    <property type="project" value="InterPro"/>
</dbReference>
<dbReference type="PANTHER" id="PTHR10067">
    <property type="entry name" value="PHOSPHATIDYLSERINE DECARBOXYLASE"/>
    <property type="match status" value="1"/>
</dbReference>
<keyword evidence="1" id="KW-0210">Decarboxylase</keyword>
<dbReference type="InterPro" id="IPR003817">
    <property type="entry name" value="PS_Dcarbxylase"/>
</dbReference>
<dbReference type="Proteomes" id="UP000193067">
    <property type="component" value="Unassembled WGS sequence"/>
</dbReference>
<organism evidence="3 4">
    <name type="scientific">Trametes coccinea (strain BRFM310)</name>
    <name type="common">Pycnoporus coccineus</name>
    <dbReference type="NCBI Taxonomy" id="1353009"/>
    <lineage>
        <taxon>Eukaryota</taxon>
        <taxon>Fungi</taxon>
        <taxon>Dikarya</taxon>
        <taxon>Basidiomycota</taxon>
        <taxon>Agaricomycotina</taxon>
        <taxon>Agaricomycetes</taxon>
        <taxon>Polyporales</taxon>
        <taxon>Polyporaceae</taxon>
        <taxon>Trametes</taxon>
    </lineage>
</organism>
<dbReference type="OrthoDB" id="5973539at2759"/>
<reference evidence="3 4" key="1">
    <citation type="journal article" date="2015" name="Biotechnol. Biofuels">
        <title>Enhanced degradation of softwood versus hardwood by the white-rot fungus Pycnoporus coccineus.</title>
        <authorList>
            <person name="Couturier M."/>
            <person name="Navarro D."/>
            <person name="Chevret D."/>
            <person name="Henrissat B."/>
            <person name="Piumi F."/>
            <person name="Ruiz-Duenas F.J."/>
            <person name="Martinez A.T."/>
            <person name="Grigoriev I.V."/>
            <person name="Riley R."/>
            <person name="Lipzen A."/>
            <person name="Berrin J.G."/>
            <person name="Master E.R."/>
            <person name="Rosso M.N."/>
        </authorList>
    </citation>
    <scope>NUCLEOTIDE SEQUENCE [LARGE SCALE GENOMIC DNA]</scope>
    <source>
        <strain evidence="3 4">BRFM310</strain>
    </source>
</reference>
<proteinExistence type="predicted"/>
<evidence type="ECO:0000313" key="4">
    <source>
        <dbReference type="Proteomes" id="UP000193067"/>
    </source>
</evidence>
<keyword evidence="2" id="KW-0456">Lyase</keyword>
<dbReference type="EMBL" id="KZ084091">
    <property type="protein sequence ID" value="OSD06227.1"/>
    <property type="molecule type" value="Genomic_DNA"/>
</dbReference>
<accession>A0A1Y2IYT0</accession>
<evidence type="ECO:0000256" key="1">
    <source>
        <dbReference type="ARBA" id="ARBA00022793"/>
    </source>
</evidence>
<protein>
    <recommendedName>
        <fullName evidence="5">Phosphatidylserine decarboxylase-related protein</fullName>
    </recommendedName>
</protein>
<dbReference type="GO" id="GO:0008654">
    <property type="term" value="P:phospholipid biosynthetic process"/>
    <property type="evidence" value="ECO:0007669"/>
    <property type="project" value="InterPro"/>
</dbReference>
<name>A0A1Y2IYT0_TRAC3</name>
<evidence type="ECO:0000313" key="3">
    <source>
        <dbReference type="EMBL" id="OSD06227.1"/>
    </source>
</evidence>
<dbReference type="PANTHER" id="PTHR10067:SF13">
    <property type="entry name" value="PHOSPHATIDYLSERINE DECARBOXYLASE"/>
    <property type="match status" value="1"/>
</dbReference>
<dbReference type="STRING" id="1353009.A0A1Y2IYT0"/>
<evidence type="ECO:0008006" key="5">
    <source>
        <dbReference type="Google" id="ProtNLM"/>
    </source>
</evidence>
<sequence length="386" mass="43793">MPRHDIVQKLKDYLDDYPDFGNDFRKSFEAARAENIAEFEDHNIRTLEDYLDDIDNFLDWVPCENQDGTVLNTRMCLFYYLLNKPPVNRWLTPIDPSSRPPWTWLSQWAIDYAKEVGKAMNAPGSLTEDTLQSFYNCPAYHMQDYVVPPGGWKSFNDFFTRQIKLEVRPVDAQSDNAIIVSPTDSTFKGAWDVDARGTATFTAKGIPWPIGLLLDDERNSRPYGKDFAGGKFCHSFLNSTDYHRIHAPVAGEVLEARVVEGLCYLQVEAVPDDEGRKKIGVRRRLVAPLQPGFQFLQTRGLVLIKNPDVGLVAVLPVGMPQVASVMMSVKQGDVIKKGQEIGYFQMGGSDIVLVFQPRAQVEFTVGMEQWRPFGREIARSHHARRA</sequence>
<evidence type="ECO:0000256" key="2">
    <source>
        <dbReference type="ARBA" id="ARBA00023239"/>
    </source>
</evidence>
<dbReference type="AlphaFoldDB" id="A0A1Y2IYT0"/>
<gene>
    <name evidence="3" type="ORF">PYCCODRAFT_1093411</name>
</gene>
<dbReference type="Pfam" id="PF02666">
    <property type="entry name" value="PS_Dcarbxylase"/>
    <property type="match status" value="1"/>
</dbReference>